<name>A0A0C3DFN6_9AGAM</name>
<evidence type="ECO:0000313" key="1">
    <source>
        <dbReference type="EMBL" id="KIM54906.1"/>
    </source>
</evidence>
<organism evidence="1 2">
    <name type="scientific">Scleroderma citrinum Foug A</name>
    <dbReference type="NCBI Taxonomy" id="1036808"/>
    <lineage>
        <taxon>Eukaryota</taxon>
        <taxon>Fungi</taxon>
        <taxon>Dikarya</taxon>
        <taxon>Basidiomycota</taxon>
        <taxon>Agaricomycotina</taxon>
        <taxon>Agaricomycetes</taxon>
        <taxon>Agaricomycetidae</taxon>
        <taxon>Boletales</taxon>
        <taxon>Sclerodermatineae</taxon>
        <taxon>Sclerodermataceae</taxon>
        <taxon>Scleroderma</taxon>
    </lineage>
</organism>
<protein>
    <submittedName>
        <fullName evidence="1">Uncharacterized protein</fullName>
    </submittedName>
</protein>
<dbReference type="AlphaFoldDB" id="A0A0C3DFN6"/>
<reference evidence="2" key="2">
    <citation type="submission" date="2015-01" db="EMBL/GenBank/DDBJ databases">
        <title>Evolutionary Origins and Diversification of the Mycorrhizal Mutualists.</title>
        <authorList>
            <consortium name="DOE Joint Genome Institute"/>
            <consortium name="Mycorrhizal Genomics Consortium"/>
            <person name="Kohler A."/>
            <person name="Kuo A."/>
            <person name="Nagy L.G."/>
            <person name="Floudas D."/>
            <person name="Copeland A."/>
            <person name="Barry K.W."/>
            <person name="Cichocki N."/>
            <person name="Veneault-Fourrey C."/>
            <person name="LaButti K."/>
            <person name="Lindquist E.A."/>
            <person name="Lipzen A."/>
            <person name="Lundell T."/>
            <person name="Morin E."/>
            <person name="Murat C."/>
            <person name="Riley R."/>
            <person name="Ohm R."/>
            <person name="Sun H."/>
            <person name="Tunlid A."/>
            <person name="Henrissat B."/>
            <person name="Grigoriev I.V."/>
            <person name="Hibbett D.S."/>
            <person name="Martin F."/>
        </authorList>
    </citation>
    <scope>NUCLEOTIDE SEQUENCE [LARGE SCALE GENOMIC DNA]</scope>
    <source>
        <strain evidence="2">Foug A</strain>
    </source>
</reference>
<dbReference type="Proteomes" id="UP000053989">
    <property type="component" value="Unassembled WGS sequence"/>
</dbReference>
<dbReference type="OrthoDB" id="420046at2759"/>
<reference evidence="1 2" key="1">
    <citation type="submission" date="2014-04" db="EMBL/GenBank/DDBJ databases">
        <authorList>
            <consortium name="DOE Joint Genome Institute"/>
            <person name="Kuo A."/>
            <person name="Kohler A."/>
            <person name="Nagy L.G."/>
            <person name="Floudas D."/>
            <person name="Copeland A."/>
            <person name="Barry K.W."/>
            <person name="Cichocki N."/>
            <person name="Veneault-Fourrey C."/>
            <person name="LaButti K."/>
            <person name="Lindquist E.A."/>
            <person name="Lipzen A."/>
            <person name="Lundell T."/>
            <person name="Morin E."/>
            <person name="Murat C."/>
            <person name="Sun H."/>
            <person name="Tunlid A."/>
            <person name="Henrissat B."/>
            <person name="Grigoriev I.V."/>
            <person name="Hibbett D.S."/>
            <person name="Martin F."/>
            <person name="Nordberg H.P."/>
            <person name="Cantor M.N."/>
            <person name="Hua S.X."/>
        </authorList>
    </citation>
    <scope>NUCLEOTIDE SEQUENCE [LARGE SCALE GENOMIC DNA]</scope>
    <source>
        <strain evidence="1 2">Foug A</strain>
    </source>
</reference>
<proteinExistence type="predicted"/>
<gene>
    <name evidence="1" type="ORF">SCLCIDRAFT_1151687</name>
</gene>
<dbReference type="InParanoid" id="A0A0C3DFN6"/>
<keyword evidence="2" id="KW-1185">Reference proteome</keyword>
<dbReference type="HOGENOM" id="CLU_2470399_0_0_1"/>
<sequence length="88" mass="9606">MIRSATLELSRSNIVFRLAQSNSYKTEIGPGYAELVYSATGFVPYILSLTLNSLDTLFGAISEMQHARGVRVVGRTDLQPLLLLADSS</sequence>
<accession>A0A0C3DFN6</accession>
<dbReference type="EMBL" id="KN822144">
    <property type="protein sequence ID" value="KIM54906.1"/>
    <property type="molecule type" value="Genomic_DNA"/>
</dbReference>
<evidence type="ECO:0000313" key="2">
    <source>
        <dbReference type="Proteomes" id="UP000053989"/>
    </source>
</evidence>